<dbReference type="AlphaFoldDB" id="A0A4C1UD79"/>
<name>A0A4C1UD79_EUMVA</name>
<reference evidence="1 2" key="1">
    <citation type="journal article" date="2019" name="Commun. Biol.">
        <title>The bagworm genome reveals a unique fibroin gene that provides high tensile strength.</title>
        <authorList>
            <person name="Kono N."/>
            <person name="Nakamura H."/>
            <person name="Ohtoshi R."/>
            <person name="Tomita M."/>
            <person name="Numata K."/>
            <person name="Arakawa K."/>
        </authorList>
    </citation>
    <scope>NUCLEOTIDE SEQUENCE [LARGE SCALE GENOMIC DNA]</scope>
</reference>
<protein>
    <submittedName>
        <fullName evidence="1">Uncharacterized protein</fullName>
    </submittedName>
</protein>
<keyword evidence="2" id="KW-1185">Reference proteome</keyword>
<proteinExistence type="predicted"/>
<dbReference type="EMBL" id="BGZK01000155">
    <property type="protein sequence ID" value="GBP23922.1"/>
    <property type="molecule type" value="Genomic_DNA"/>
</dbReference>
<comment type="caution">
    <text evidence="1">The sequence shown here is derived from an EMBL/GenBank/DDBJ whole genome shotgun (WGS) entry which is preliminary data.</text>
</comment>
<accession>A0A4C1UD79</accession>
<gene>
    <name evidence="1" type="ORF">EVAR_17559_1</name>
</gene>
<evidence type="ECO:0000313" key="1">
    <source>
        <dbReference type="EMBL" id="GBP23922.1"/>
    </source>
</evidence>
<dbReference type="Proteomes" id="UP000299102">
    <property type="component" value="Unassembled WGS sequence"/>
</dbReference>
<evidence type="ECO:0000313" key="2">
    <source>
        <dbReference type="Proteomes" id="UP000299102"/>
    </source>
</evidence>
<sequence length="114" mass="12883">MRKVPILITLIARSRRDSLYKVALEAANAHFYRSFSTVRRLGVFFSRVSRIELTASGDGSGRSRRPYRPIREITIAKTRNKASFLRGFRERAGITARRGLTAAYVGLLIGRGVR</sequence>
<organism evidence="1 2">
    <name type="scientific">Eumeta variegata</name>
    <name type="common">Bagworm moth</name>
    <name type="synonym">Eumeta japonica</name>
    <dbReference type="NCBI Taxonomy" id="151549"/>
    <lineage>
        <taxon>Eukaryota</taxon>
        <taxon>Metazoa</taxon>
        <taxon>Ecdysozoa</taxon>
        <taxon>Arthropoda</taxon>
        <taxon>Hexapoda</taxon>
        <taxon>Insecta</taxon>
        <taxon>Pterygota</taxon>
        <taxon>Neoptera</taxon>
        <taxon>Endopterygota</taxon>
        <taxon>Lepidoptera</taxon>
        <taxon>Glossata</taxon>
        <taxon>Ditrysia</taxon>
        <taxon>Tineoidea</taxon>
        <taxon>Psychidae</taxon>
        <taxon>Oiketicinae</taxon>
        <taxon>Eumeta</taxon>
    </lineage>
</organism>